<dbReference type="RefSeq" id="WP_114727830.1">
    <property type="nucleotide sequence ID" value="NZ_BJMI01000019.1"/>
</dbReference>
<dbReference type="GO" id="GO:0005829">
    <property type="term" value="C:cytosol"/>
    <property type="evidence" value="ECO:0007669"/>
    <property type="project" value="TreeGrafter"/>
</dbReference>
<evidence type="ECO:0000256" key="8">
    <source>
        <dbReference type="ARBA" id="ARBA00022917"/>
    </source>
</evidence>
<evidence type="ECO:0000256" key="7">
    <source>
        <dbReference type="ARBA" id="ARBA00022840"/>
    </source>
</evidence>
<dbReference type="EC" id="6.1.1.14" evidence="11"/>
<keyword evidence="7 11" id="KW-0067">ATP-binding</keyword>
<keyword evidence="15" id="KW-1185">Reference proteome</keyword>
<comment type="subunit">
    <text evidence="3 11">Tetramer of two alpha and two beta subunits.</text>
</comment>
<dbReference type="PRINTS" id="PR01045">
    <property type="entry name" value="TRNASYNTHGB"/>
</dbReference>
<comment type="catalytic activity">
    <reaction evidence="10 11">
        <text>tRNA(Gly) + glycine + ATP = glycyl-tRNA(Gly) + AMP + diphosphate</text>
        <dbReference type="Rhea" id="RHEA:16013"/>
        <dbReference type="Rhea" id="RHEA-COMP:9664"/>
        <dbReference type="Rhea" id="RHEA-COMP:9683"/>
        <dbReference type="ChEBI" id="CHEBI:30616"/>
        <dbReference type="ChEBI" id="CHEBI:33019"/>
        <dbReference type="ChEBI" id="CHEBI:57305"/>
        <dbReference type="ChEBI" id="CHEBI:78442"/>
        <dbReference type="ChEBI" id="CHEBI:78522"/>
        <dbReference type="ChEBI" id="CHEBI:456215"/>
        <dbReference type="EC" id="6.1.1.14"/>
    </reaction>
</comment>
<dbReference type="InterPro" id="IPR008909">
    <property type="entry name" value="DALR_anticod-bd"/>
</dbReference>
<dbReference type="Pfam" id="PF02092">
    <property type="entry name" value="tRNA_synt_2f"/>
    <property type="match status" value="1"/>
</dbReference>
<evidence type="ECO:0000256" key="5">
    <source>
        <dbReference type="ARBA" id="ARBA00022598"/>
    </source>
</evidence>
<feature type="domain" description="DALR anticodon binding" evidence="12">
    <location>
        <begin position="573"/>
        <end position="672"/>
    </location>
</feature>
<proteinExistence type="inferred from homology"/>
<evidence type="ECO:0000259" key="12">
    <source>
        <dbReference type="Pfam" id="PF05746"/>
    </source>
</evidence>
<evidence type="ECO:0000313" key="13">
    <source>
        <dbReference type="EMBL" id="MBB2187480.1"/>
    </source>
</evidence>
<dbReference type="HAMAP" id="MF_00255">
    <property type="entry name" value="Gly_tRNA_synth_beta"/>
    <property type="match status" value="1"/>
</dbReference>
<keyword evidence="4 11" id="KW-0963">Cytoplasm</keyword>
<comment type="subcellular location">
    <subcellularLocation>
        <location evidence="1 11">Cytoplasm</location>
    </subcellularLocation>
</comment>
<dbReference type="SUPFAM" id="SSF109604">
    <property type="entry name" value="HD-domain/PDEase-like"/>
    <property type="match status" value="1"/>
</dbReference>
<comment type="caution">
    <text evidence="14">The sequence shown here is derived from an EMBL/GenBank/DDBJ whole genome shotgun (WGS) entry which is preliminary data.</text>
</comment>
<dbReference type="InterPro" id="IPR006194">
    <property type="entry name" value="Gly-tRNA-synth_heterodimer"/>
</dbReference>
<dbReference type="InterPro" id="IPR015944">
    <property type="entry name" value="Gly-tRNA-synth_bsu"/>
</dbReference>
<keyword evidence="5 11" id="KW-0436">Ligase</keyword>
<evidence type="ECO:0000313" key="14">
    <source>
        <dbReference type="EMBL" id="RDI37482.1"/>
    </source>
</evidence>
<dbReference type="PROSITE" id="PS50861">
    <property type="entry name" value="AA_TRNA_LIGASE_II_GLYAB"/>
    <property type="match status" value="1"/>
</dbReference>
<evidence type="ECO:0000256" key="4">
    <source>
        <dbReference type="ARBA" id="ARBA00022490"/>
    </source>
</evidence>
<sequence>MPEFLLELFSEEIPARMQARGADDLLRLVTEALAPLNPRDATAFAGPRRIALTLMLDGTVPGTTIAERGPREGAPEKALAGFTRKHGVSQDDLVLEGGFWVLNRTVPPVEAATRIAEILPSLLRRFPWPKSMRWGEGSTFTWVRPLRRILCLLDGEVVDIALADGEDNGHGLRADRLTEGHRFTAPGAFAVTGAADWREGLRARQVLVDAAERRTLIEDGTARLAAEEGLRIVADPGLVDEVAGLTEWPVPFLGRIDETFMDLPPEVMQVSMRVNQRYFALVRDDGSAAPRFAFVANLQPTDGGALTIAGNERVLRARFADARHFWDLDRARPLASRVAALDAIVFHAALGSQGERVRRIVRLAGLLAPMVGAPVAEAERAALLAKADLTTGMVGEFPELQGVMGSYYARHDGEPADVATAVAEHYMPRGQNDGVPTSPVSIAVALADKIDSLTAFFAAGEKPGGSGDPYALRRAALGIIRIIRENALRLDLVRLFVLAADALPETLRDAPDLTLLPGFVAERLRVQLRAEGARHDILAAISSGNEDSDITRLLARTDALAAMLATDDGQNLLAATKRAANILRIEDRKDGPHDGTPDPTLYEQAEERDLANMLLEVIPAVEAAIASERYTDAMREAARLRPVLDRFFEAVTVNADRAELRLNRLRLLAELRRMTVLIADFSQIEG</sequence>
<evidence type="ECO:0000256" key="10">
    <source>
        <dbReference type="ARBA" id="ARBA00047937"/>
    </source>
</evidence>
<keyword evidence="9 11" id="KW-0030">Aminoacyl-tRNA synthetase</keyword>
<protein>
    <recommendedName>
        <fullName evidence="11">Glycine--tRNA ligase beta subunit</fullName>
        <ecNumber evidence="11">6.1.1.14</ecNumber>
    </recommendedName>
    <alternativeName>
        <fullName evidence="11">Glycyl-tRNA synthetase beta subunit</fullName>
        <shortName evidence="11">GlyRS</shortName>
    </alternativeName>
</protein>
<dbReference type="GO" id="GO:0006420">
    <property type="term" value="P:arginyl-tRNA aminoacylation"/>
    <property type="evidence" value="ECO:0007669"/>
    <property type="project" value="InterPro"/>
</dbReference>
<keyword evidence="8 11" id="KW-0648">Protein biosynthesis</keyword>
<dbReference type="NCBIfam" id="TIGR00211">
    <property type="entry name" value="glyS"/>
    <property type="match status" value="1"/>
</dbReference>
<dbReference type="EMBL" id="JABEQI010000009">
    <property type="protein sequence ID" value="MBB2187480.1"/>
    <property type="molecule type" value="Genomic_DNA"/>
</dbReference>
<evidence type="ECO:0000313" key="16">
    <source>
        <dbReference type="Proteomes" id="UP000562982"/>
    </source>
</evidence>
<reference evidence="14 15" key="1">
    <citation type="submission" date="2018-07" db="EMBL/GenBank/DDBJ databases">
        <title>Genomic Encyclopedia of Type Strains, Phase IV (KMG-IV): sequencing the most valuable type-strain genomes for metagenomic binning, comparative biology and taxonomic classification.</title>
        <authorList>
            <person name="Goeker M."/>
        </authorList>
    </citation>
    <scope>NUCLEOTIDE SEQUENCE [LARGE SCALE GENOMIC DNA]</scope>
    <source>
        <strain evidence="14 15">DSM 5603</strain>
    </source>
</reference>
<dbReference type="EMBL" id="QQAW01000006">
    <property type="protein sequence ID" value="RDI37482.1"/>
    <property type="molecule type" value="Genomic_DNA"/>
</dbReference>
<keyword evidence="6 11" id="KW-0547">Nucleotide-binding</keyword>
<dbReference type="GO" id="GO:0004814">
    <property type="term" value="F:arginine-tRNA ligase activity"/>
    <property type="evidence" value="ECO:0007669"/>
    <property type="project" value="InterPro"/>
</dbReference>
<gene>
    <name evidence="11" type="primary">glyS</name>
    <name evidence="14" type="ORF">C7453_106210</name>
    <name evidence="13" type="ORF">HLH32_14055</name>
</gene>
<reference evidence="13 16" key="2">
    <citation type="submission" date="2020-04" db="EMBL/GenBank/DDBJ databases">
        <title>Description of novel Gluconacetobacter.</title>
        <authorList>
            <person name="Sombolestani A."/>
        </authorList>
    </citation>
    <scope>NUCLEOTIDE SEQUENCE [LARGE SCALE GENOMIC DNA]</scope>
    <source>
        <strain evidence="13 16">LMG 1382</strain>
    </source>
</reference>
<comment type="similarity">
    <text evidence="2 11">Belongs to the class-II aminoacyl-tRNA synthetase family.</text>
</comment>
<accession>A0A370G162</accession>
<evidence type="ECO:0000313" key="15">
    <source>
        <dbReference type="Proteomes" id="UP000254958"/>
    </source>
</evidence>
<evidence type="ECO:0000256" key="9">
    <source>
        <dbReference type="ARBA" id="ARBA00023146"/>
    </source>
</evidence>
<dbReference type="PANTHER" id="PTHR30075">
    <property type="entry name" value="GLYCYL-TRNA SYNTHETASE"/>
    <property type="match status" value="1"/>
</dbReference>
<name>A0A370G162_GLULI</name>
<dbReference type="Pfam" id="PF05746">
    <property type="entry name" value="DALR_1"/>
    <property type="match status" value="1"/>
</dbReference>
<dbReference type="GO" id="GO:0005524">
    <property type="term" value="F:ATP binding"/>
    <property type="evidence" value="ECO:0007669"/>
    <property type="project" value="UniProtKB-UniRule"/>
</dbReference>
<dbReference type="Proteomes" id="UP000562982">
    <property type="component" value="Unassembled WGS sequence"/>
</dbReference>
<evidence type="ECO:0000256" key="1">
    <source>
        <dbReference type="ARBA" id="ARBA00004496"/>
    </source>
</evidence>
<evidence type="ECO:0000256" key="2">
    <source>
        <dbReference type="ARBA" id="ARBA00008226"/>
    </source>
</evidence>
<dbReference type="GO" id="GO:0006426">
    <property type="term" value="P:glycyl-tRNA aminoacylation"/>
    <property type="evidence" value="ECO:0007669"/>
    <property type="project" value="UniProtKB-UniRule"/>
</dbReference>
<organism evidence="14 15">
    <name type="scientific">Gluconacetobacter liquefaciens</name>
    <name type="common">Acetobacter liquefaciens</name>
    <dbReference type="NCBI Taxonomy" id="89584"/>
    <lineage>
        <taxon>Bacteria</taxon>
        <taxon>Pseudomonadati</taxon>
        <taxon>Pseudomonadota</taxon>
        <taxon>Alphaproteobacteria</taxon>
        <taxon>Acetobacterales</taxon>
        <taxon>Acetobacteraceae</taxon>
        <taxon>Gluconacetobacter</taxon>
    </lineage>
</organism>
<evidence type="ECO:0000256" key="6">
    <source>
        <dbReference type="ARBA" id="ARBA00022741"/>
    </source>
</evidence>
<dbReference type="PANTHER" id="PTHR30075:SF2">
    <property type="entry name" value="GLYCINE--TRNA LIGASE, CHLOROPLASTIC_MITOCHONDRIAL 2"/>
    <property type="match status" value="1"/>
</dbReference>
<dbReference type="AlphaFoldDB" id="A0A370G162"/>
<evidence type="ECO:0000256" key="11">
    <source>
        <dbReference type="HAMAP-Rule" id="MF_00255"/>
    </source>
</evidence>
<evidence type="ECO:0000256" key="3">
    <source>
        <dbReference type="ARBA" id="ARBA00011209"/>
    </source>
</evidence>
<dbReference type="GO" id="GO:0004820">
    <property type="term" value="F:glycine-tRNA ligase activity"/>
    <property type="evidence" value="ECO:0007669"/>
    <property type="project" value="UniProtKB-UniRule"/>
</dbReference>
<dbReference type="OrthoDB" id="9775440at2"/>
<dbReference type="Proteomes" id="UP000254958">
    <property type="component" value="Unassembled WGS sequence"/>
</dbReference>